<protein>
    <recommendedName>
        <fullName evidence="5">Arsenate reductase</fullName>
    </recommendedName>
</protein>
<dbReference type="PANTHER" id="PTHR30041">
    <property type="entry name" value="ARSENATE REDUCTASE"/>
    <property type="match status" value="1"/>
</dbReference>
<keyword evidence="4" id="KW-1185">Reference proteome</keyword>
<reference evidence="4" key="1">
    <citation type="journal article" date="2019" name="Int. J. Syst. Evol. Microbiol.">
        <title>The Global Catalogue of Microorganisms (GCM) 10K type strain sequencing project: providing services to taxonomists for standard genome sequencing and annotation.</title>
        <authorList>
            <consortium name="The Broad Institute Genomics Platform"/>
            <consortium name="The Broad Institute Genome Sequencing Center for Infectious Disease"/>
            <person name="Wu L."/>
            <person name="Ma J."/>
        </authorList>
    </citation>
    <scope>NUCLEOTIDE SEQUENCE [LARGE SCALE GENOMIC DNA]</scope>
    <source>
        <strain evidence="4">JCM 17190</strain>
    </source>
</reference>
<accession>A0ABP7K9A6</accession>
<dbReference type="PANTHER" id="PTHR30041:SF8">
    <property type="entry name" value="PROTEIN YFFB"/>
    <property type="match status" value="1"/>
</dbReference>
<dbReference type="EMBL" id="BAABDF010000007">
    <property type="protein sequence ID" value="GAA3870031.1"/>
    <property type="molecule type" value="Genomic_DNA"/>
</dbReference>
<evidence type="ECO:0000256" key="2">
    <source>
        <dbReference type="PROSITE-ProRule" id="PRU01282"/>
    </source>
</evidence>
<evidence type="ECO:0000313" key="4">
    <source>
        <dbReference type="Proteomes" id="UP001399917"/>
    </source>
</evidence>
<dbReference type="RefSeq" id="WP_344848602.1">
    <property type="nucleotide sequence ID" value="NZ_BAABDF010000007.1"/>
</dbReference>
<comment type="similarity">
    <text evidence="1 2">Belongs to the ArsC family.</text>
</comment>
<dbReference type="SUPFAM" id="SSF52833">
    <property type="entry name" value="Thioredoxin-like"/>
    <property type="match status" value="1"/>
</dbReference>
<gene>
    <name evidence="3" type="ORF">GCM10022404_20040</name>
</gene>
<organism evidence="3 4">
    <name type="scientific">Celeribacter arenosi</name>
    <dbReference type="NCBI Taxonomy" id="792649"/>
    <lineage>
        <taxon>Bacteria</taxon>
        <taxon>Pseudomonadati</taxon>
        <taxon>Pseudomonadota</taxon>
        <taxon>Alphaproteobacteria</taxon>
        <taxon>Rhodobacterales</taxon>
        <taxon>Roseobacteraceae</taxon>
        <taxon>Celeribacter</taxon>
    </lineage>
</organism>
<dbReference type="PROSITE" id="PS51353">
    <property type="entry name" value="ARSC"/>
    <property type="match status" value="1"/>
</dbReference>
<evidence type="ECO:0000256" key="1">
    <source>
        <dbReference type="ARBA" id="ARBA00007198"/>
    </source>
</evidence>
<evidence type="ECO:0000313" key="3">
    <source>
        <dbReference type="EMBL" id="GAA3870031.1"/>
    </source>
</evidence>
<dbReference type="Gene3D" id="3.40.30.10">
    <property type="entry name" value="Glutaredoxin"/>
    <property type="match status" value="1"/>
</dbReference>
<dbReference type="InterPro" id="IPR036249">
    <property type="entry name" value="Thioredoxin-like_sf"/>
</dbReference>
<dbReference type="Pfam" id="PF03960">
    <property type="entry name" value="ArsC"/>
    <property type="match status" value="1"/>
</dbReference>
<name>A0ABP7K9A6_9RHOB</name>
<proteinExistence type="inferred from homology"/>
<dbReference type="InterPro" id="IPR006660">
    <property type="entry name" value="Arsenate_reductase-like"/>
</dbReference>
<sequence>MKVYGIKACDTCRKAVKTLGVALHDVRETPLTRDELSGFFAEFGDRLLNTRSTTWRGLSDEEKAKAPIDLMLAYPTLMKRPVIDVDGTLYLGWAKDVQAALSGE</sequence>
<evidence type="ECO:0008006" key="5">
    <source>
        <dbReference type="Google" id="ProtNLM"/>
    </source>
</evidence>
<dbReference type="Proteomes" id="UP001399917">
    <property type="component" value="Unassembled WGS sequence"/>
</dbReference>
<comment type="caution">
    <text evidence="3">The sequence shown here is derived from an EMBL/GenBank/DDBJ whole genome shotgun (WGS) entry which is preliminary data.</text>
</comment>